<dbReference type="Proteomes" id="UP000235828">
    <property type="component" value="Chromosome B"/>
</dbReference>
<organism evidence="1 2">
    <name type="scientific">Vibrio tapetis subsp. tapetis</name>
    <dbReference type="NCBI Taxonomy" id="1671868"/>
    <lineage>
        <taxon>Bacteria</taxon>
        <taxon>Pseudomonadati</taxon>
        <taxon>Pseudomonadota</taxon>
        <taxon>Gammaproteobacteria</taxon>
        <taxon>Vibrionales</taxon>
        <taxon>Vibrionaceae</taxon>
        <taxon>Vibrio</taxon>
    </lineage>
</organism>
<evidence type="ECO:0000313" key="2">
    <source>
        <dbReference type="Proteomes" id="UP000235828"/>
    </source>
</evidence>
<dbReference type="KEGG" id="vta:B1018"/>
<gene>
    <name evidence="1" type="ORF">VTAP4600_B1018</name>
</gene>
<keyword evidence="2" id="KW-1185">Reference proteome</keyword>
<dbReference type="AlphaFoldDB" id="A0A2N8ZL42"/>
<proteinExistence type="predicted"/>
<evidence type="ECO:0000313" key="1">
    <source>
        <dbReference type="EMBL" id="SON52629.1"/>
    </source>
</evidence>
<protein>
    <submittedName>
        <fullName evidence="1">Uncharacterized protein</fullName>
    </submittedName>
</protein>
<reference evidence="1 2" key="1">
    <citation type="submission" date="2017-10" db="EMBL/GenBank/DDBJ databases">
        <authorList>
            <person name="Banno H."/>
            <person name="Chua N.-H."/>
        </authorList>
    </citation>
    <scope>NUCLEOTIDE SEQUENCE [LARGE SCALE GENOMIC DNA]</scope>
    <source>
        <strain evidence="1">Vibrio tapetis CECT4600</strain>
    </source>
</reference>
<sequence>MLLTRVTKSQISLKMAELNYDRNMSSPTKSITKEIQPGAYILY</sequence>
<dbReference type="EMBL" id="LT960612">
    <property type="protein sequence ID" value="SON52629.1"/>
    <property type="molecule type" value="Genomic_DNA"/>
</dbReference>
<name>A0A2N8ZL42_9VIBR</name>
<accession>A0A2N8ZL42</accession>